<name>A0ABV2CKN4_9RHOO</name>
<dbReference type="EMBL" id="JBEWLZ010000001">
    <property type="protein sequence ID" value="MET1488456.1"/>
    <property type="molecule type" value="Genomic_DNA"/>
</dbReference>
<comment type="caution">
    <text evidence="3">The sequence shown here is derived from an EMBL/GenBank/DDBJ whole genome shotgun (WGS) entry which is preliminary data.</text>
</comment>
<keyword evidence="1" id="KW-0472">Membrane</keyword>
<protein>
    <submittedName>
        <fullName evidence="3">Cytochrome c biogenesis protein CcsA</fullName>
    </submittedName>
</protein>
<dbReference type="Pfam" id="PF01578">
    <property type="entry name" value="Cytochrom_C_asm"/>
    <property type="match status" value="1"/>
</dbReference>
<feature type="transmembrane region" description="Helical" evidence="1">
    <location>
        <begin position="35"/>
        <end position="55"/>
    </location>
</feature>
<keyword evidence="1" id="KW-1133">Transmembrane helix</keyword>
<dbReference type="PANTHER" id="PTHR38034:SF1">
    <property type="entry name" value="INNER MEMBRANE PROTEIN YPJD"/>
    <property type="match status" value="1"/>
</dbReference>
<keyword evidence="4" id="KW-1185">Reference proteome</keyword>
<feature type="transmembrane region" description="Helical" evidence="1">
    <location>
        <begin position="176"/>
        <end position="198"/>
    </location>
</feature>
<evidence type="ECO:0000313" key="3">
    <source>
        <dbReference type="EMBL" id="MET1488456.1"/>
    </source>
</evidence>
<organism evidence="3 4">
    <name type="scientific">Uliginosibacterium paludis</name>
    <dbReference type="NCBI Taxonomy" id="1615952"/>
    <lineage>
        <taxon>Bacteria</taxon>
        <taxon>Pseudomonadati</taxon>
        <taxon>Pseudomonadota</taxon>
        <taxon>Betaproteobacteria</taxon>
        <taxon>Rhodocyclales</taxon>
        <taxon>Zoogloeaceae</taxon>
        <taxon>Uliginosibacterium</taxon>
    </lineage>
</organism>
<dbReference type="PANTHER" id="PTHR38034">
    <property type="entry name" value="INNER MEMBRANE PROTEIN YPJD"/>
    <property type="match status" value="1"/>
</dbReference>
<dbReference type="InterPro" id="IPR002541">
    <property type="entry name" value="Cyt_c_assembly"/>
</dbReference>
<gene>
    <name evidence="3" type="primary">ccsA</name>
    <name evidence="3" type="ORF">ABVT11_01355</name>
</gene>
<feature type="transmembrane region" description="Helical" evidence="1">
    <location>
        <begin position="6"/>
        <end position="23"/>
    </location>
</feature>
<evidence type="ECO:0000313" key="4">
    <source>
        <dbReference type="Proteomes" id="UP001548590"/>
    </source>
</evidence>
<feature type="domain" description="Cytochrome c assembly protein" evidence="2">
    <location>
        <begin position="62"/>
        <end position="264"/>
    </location>
</feature>
<keyword evidence="1" id="KW-0812">Transmembrane</keyword>
<proteinExistence type="predicted"/>
<evidence type="ECO:0000256" key="1">
    <source>
        <dbReference type="SAM" id="Phobius"/>
    </source>
</evidence>
<reference evidence="3 4" key="1">
    <citation type="submission" date="2024-07" db="EMBL/GenBank/DDBJ databases">
        <title>Uliginosibacterium paludis KCTC:42655.</title>
        <authorList>
            <person name="Kim M.K."/>
        </authorList>
    </citation>
    <scope>NUCLEOTIDE SEQUENCE [LARGE SCALE GENOMIC DNA]</scope>
    <source>
        <strain evidence="3 4">KCTC 42655</strain>
    </source>
</reference>
<sequence>MSLILLHLLPATFYVALAVFSLPRTGARHSDGRHIAALLLFTALCSHAFALGEVMLGDGEFHFGLSIALSLTLWLAMLFYSLESLVRPIKPLLSVVSIASAVFVVLPILSPGHPHTLDAGNWAFRMHVVVAMLAYSLFTLAVFHALLIAAAERHLHGRTSVSIEHALPPLLTLERLLFRLISTAFTFLTLTVASGVLFSEQIFGKPFTLTHKAVFGIASWLLFAILLAGRWHRGWRGKTATHWLLAGFACLLLAYAGSRFVLEYILNRSI</sequence>
<feature type="transmembrane region" description="Helical" evidence="1">
    <location>
        <begin position="61"/>
        <end position="80"/>
    </location>
</feature>
<feature type="transmembrane region" description="Helical" evidence="1">
    <location>
        <begin position="243"/>
        <end position="262"/>
    </location>
</feature>
<evidence type="ECO:0000259" key="2">
    <source>
        <dbReference type="Pfam" id="PF01578"/>
    </source>
</evidence>
<dbReference type="RefSeq" id="WP_345926589.1">
    <property type="nucleotide sequence ID" value="NZ_JBDIVF010000003.1"/>
</dbReference>
<feature type="transmembrane region" description="Helical" evidence="1">
    <location>
        <begin position="92"/>
        <end position="109"/>
    </location>
</feature>
<feature type="transmembrane region" description="Helical" evidence="1">
    <location>
        <begin position="213"/>
        <end position="231"/>
    </location>
</feature>
<dbReference type="InterPro" id="IPR052372">
    <property type="entry name" value="YpjD/HemX"/>
</dbReference>
<dbReference type="Proteomes" id="UP001548590">
    <property type="component" value="Unassembled WGS sequence"/>
</dbReference>
<feature type="transmembrane region" description="Helical" evidence="1">
    <location>
        <begin position="129"/>
        <end position="150"/>
    </location>
</feature>
<accession>A0ABV2CKN4</accession>